<dbReference type="Pfam" id="PF02522">
    <property type="entry name" value="Antibiotic_NAT"/>
    <property type="match status" value="1"/>
</dbReference>
<proteinExistence type="inferred from homology"/>
<dbReference type="SUPFAM" id="SSF110710">
    <property type="entry name" value="TTHA0583/YokD-like"/>
    <property type="match status" value="1"/>
</dbReference>
<evidence type="ECO:0000256" key="3">
    <source>
        <dbReference type="ARBA" id="ARBA00022679"/>
    </source>
</evidence>
<dbReference type="EC" id="2.3.1.-" evidence="5"/>
<dbReference type="Proteomes" id="UP000595197">
    <property type="component" value="Chromosome"/>
</dbReference>
<keyword evidence="5" id="KW-0046">Antibiotic resistance</keyword>
<comment type="catalytic activity">
    <reaction evidence="5">
        <text>a 2-deoxystreptamine antibiotic + acetyl-CoA = an N(3)-acetyl-2-deoxystreptamine antibiotic + CoA + H(+)</text>
        <dbReference type="Rhea" id="RHEA:12665"/>
        <dbReference type="ChEBI" id="CHEBI:15378"/>
        <dbReference type="ChEBI" id="CHEBI:57287"/>
        <dbReference type="ChEBI" id="CHEBI:57288"/>
        <dbReference type="ChEBI" id="CHEBI:57921"/>
        <dbReference type="ChEBI" id="CHEBI:77452"/>
        <dbReference type="EC" id="2.3.1.81"/>
    </reaction>
</comment>
<dbReference type="RefSeq" id="WP_201073970.1">
    <property type="nucleotide sequence ID" value="NZ_CP067420.1"/>
</dbReference>
<dbReference type="InterPro" id="IPR003679">
    <property type="entry name" value="Amioglycoside_AcTrfase"/>
</dbReference>
<keyword evidence="4 5" id="KW-0012">Acyltransferase</keyword>
<evidence type="ECO:0000256" key="5">
    <source>
        <dbReference type="RuleBase" id="RU365031"/>
    </source>
</evidence>
<evidence type="ECO:0000313" key="7">
    <source>
        <dbReference type="EMBL" id="QQP88699.1"/>
    </source>
</evidence>
<evidence type="ECO:0000313" key="8">
    <source>
        <dbReference type="Proteomes" id="UP000595197"/>
    </source>
</evidence>
<comment type="similarity">
    <text evidence="1 5">Belongs to the antibiotic N-acetyltransferase family.</text>
</comment>
<feature type="compositionally biased region" description="Basic and acidic residues" evidence="6">
    <location>
        <begin position="344"/>
        <end position="356"/>
    </location>
</feature>
<dbReference type="PANTHER" id="PTHR11104">
    <property type="entry name" value="AMINOGLYCOSIDE N3-ACETYLTRANSFERASE"/>
    <property type="match status" value="1"/>
</dbReference>
<accession>A0ABX7B3I1</accession>
<evidence type="ECO:0000256" key="4">
    <source>
        <dbReference type="ARBA" id="ARBA00023315"/>
    </source>
</evidence>
<evidence type="ECO:0000256" key="6">
    <source>
        <dbReference type="SAM" id="MobiDB-lite"/>
    </source>
</evidence>
<sequence length="378" mass="40451">MAANPGQTASVPPENRKRIHRMIESAVPGPLLRAASRLLPAGMKRAINAAISSGGAALVESALAKRSERRHGAGRRAIGRAELENDLKAAGLPDGAVVFVHGSLSRLGFVEGGAATVLAALESTVVARGGTLAMPAFTMTGSMYETLKSGPRFDVRETPTGMGKIAETLRRDPRARRSIHPTHSVAALGDLAEWLVADHHRSPFAFDADSPFGRLLEADGWLMGLGTDLGPVTFYHVLEDLRGDSFPFPVYTPDSPLLREVTGHAGETLKVAVMAHSSVVSADRIDKPTGLAVRDYVTRYLERDGGLRWIKLGDGKAWVIRAADMFTCLECLMVQGVTIYRDPAEGRVPDSERKDFGAGSRASAQIGPEDRQRQAASA</sequence>
<dbReference type="PANTHER" id="PTHR11104:SF0">
    <property type="entry name" value="SPBETA PROPHAGE-DERIVED AMINOGLYCOSIDE N(3')-ACETYLTRANSFERASE-LIKE PROTEIN YOKD"/>
    <property type="match status" value="1"/>
</dbReference>
<feature type="region of interest" description="Disordered" evidence="6">
    <location>
        <begin position="344"/>
        <end position="378"/>
    </location>
</feature>
<dbReference type="InterPro" id="IPR028345">
    <property type="entry name" value="Antibiotic_NAT-like"/>
</dbReference>
<evidence type="ECO:0000256" key="1">
    <source>
        <dbReference type="ARBA" id="ARBA00006383"/>
    </source>
</evidence>
<keyword evidence="3 5" id="KW-0808">Transferase</keyword>
<keyword evidence="8" id="KW-1185">Reference proteome</keyword>
<dbReference type="EMBL" id="CP067420">
    <property type="protein sequence ID" value="QQP88699.1"/>
    <property type="molecule type" value="Genomic_DNA"/>
</dbReference>
<reference evidence="7" key="1">
    <citation type="submission" date="2021-02" db="EMBL/GenBank/DDBJ databases">
        <title>Skermanella TT6 skin isolate.</title>
        <authorList>
            <person name="Lee K."/>
            <person name="Ganzorig M."/>
        </authorList>
    </citation>
    <scope>NUCLEOTIDE SEQUENCE</scope>
    <source>
        <strain evidence="7">TT6</strain>
    </source>
</reference>
<evidence type="ECO:0000256" key="2">
    <source>
        <dbReference type="ARBA" id="ARBA00012882"/>
    </source>
</evidence>
<feature type="compositionally biased region" description="Basic and acidic residues" evidence="6">
    <location>
        <begin position="368"/>
        <end position="378"/>
    </location>
</feature>
<name>A0ABX7B3I1_9PROT</name>
<gene>
    <name evidence="7" type="ORF">IGS68_22170</name>
</gene>
<protein>
    <recommendedName>
        <fullName evidence="2 5">Aminoglycoside N(3)-acetyltransferase</fullName>
        <ecNumber evidence="5">2.3.1.-</ecNumber>
    </recommendedName>
</protein>
<organism evidence="7 8">
    <name type="scientific">Skermanella cutis</name>
    <dbReference type="NCBI Taxonomy" id="2775420"/>
    <lineage>
        <taxon>Bacteria</taxon>
        <taxon>Pseudomonadati</taxon>
        <taxon>Pseudomonadota</taxon>
        <taxon>Alphaproteobacteria</taxon>
        <taxon>Rhodospirillales</taxon>
        <taxon>Azospirillaceae</taxon>
        <taxon>Skermanella</taxon>
    </lineage>
</organism>